<keyword evidence="3 6" id="KW-0812">Transmembrane</keyword>
<dbReference type="EMBL" id="CAEZUF010000084">
    <property type="protein sequence ID" value="CAB4596323.1"/>
    <property type="molecule type" value="Genomic_DNA"/>
</dbReference>
<evidence type="ECO:0000313" key="11">
    <source>
        <dbReference type="EMBL" id="CAB4791631.1"/>
    </source>
</evidence>
<sequence>MKINNLFSFIIILPTIYFASRLITSDYFDPDALFSNRIKFNLGKKFNLFDRAKSEKNLKKLDYEFSEMIEMFALATSAGESLLGGFIFLASFPNSSHAKLFVDVIDLTAQDISIMQAVDLVAERSSSISFRKFANTVILALERGSPLSAVLLNQAAESRSSYKADLLTLAGRAEIALLIPVVFLILPLSVIFTLWPSFHSILRIV</sequence>
<dbReference type="Pfam" id="PF00482">
    <property type="entry name" value="T2SSF"/>
    <property type="match status" value="1"/>
</dbReference>
<dbReference type="GO" id="GO:0005886">
    <property type="term" value="C:plasma membrane"/>
    <property type="evidence" value="ECO:0007669"/>
    <property type="project" value="UniProtKB-SubCell"/>
</dbReference>
<dbReference type="InterPro" id="IPR018076">
    <property type="entry name" value="T2SS_GspF_dom"/>
</dbReference>
<keyword evidence="2" id="KW-1003">Cell membrane</keyword>
<evidence type="ECO:0000256" key="2">
    <source>
        <dbReference type="ARBA" id="ARBA00022475"/>
    </source>
</evidence>
<feature type="transmembrane region" description="Helical" evidence="6">
    <location>
        <begin position="6"/>
        <end position="24"/>
    </location>
</feature>
<evidence type="ECO:0000313" key="14">
    <source>
        <dbReference type="EMBL" id="CAB4976984.1"/>
    </source>
</evidence>
<evidence type="ECO:0000313" key="13">
    <source>
        <dbReference type="EMBL" id="CAB4941484.1"/>
    </source>
</evidence>
<evidence type="ECO:0000259" key="7">
    <source>
        <dbReference type="Pfam" id="PF00482"/>
    </source>
</evidence>
<organism evidence="9">
    <name type="scientific">freshwater metagenome</name>
    <dbReference type="NCBI Taxonomy" id="449393"/>
    <lineage>
        <taxon>unclassified sequences</taxon>
        <taxon>metagenomes</taxon>
        <taxon>ecological metagenomes</taxon>
    </lineage>
</organism>
<evidence type="ECO:0000256" key="4">
    <source>
        <dbReference type="ARBA" id="ARBA00022989"/>
    </source>
</evidence>
<dbReference type="EMBL" id="CAFBPL010000019">
    <property type="protein sequence ID" value="CAB5011182.1"/>
    <property type="molecule type" value="Genomic_DNA"/>
</dbReference>
<evidence type="ECO:0000313" key="15">
    <source>
        <dbReference type="EMBL" id="CAB5011182.1"/>
    </source>
</evidence>
<evidence type="ECO:0000313" key="12">
    <source>
        <dbReference type="EMBL" id="CAB4807023.1"/>
    </source>
</evidence>
<gene>
    <name evidence="8" type="ORF">UFOPK1791_00853</name>
    <name evidence="9" type="ORF">UFOPK2312_00342</name>
    <name evidence="10" type="ORF">UFOPK2802_00123</name>
    <name evidence="11" type="ORF">UFOPK2982_00630</name>
    <name evidence="12" type="ORF">UFOPK3083_00680</name>
    <name evidence="13" type="ORF">UFOPK3783_00349</name>
    <name evidence="14" type="ORF">UFOPK3948_00517</name>
    <name evidence="15" type="ORF">UFOPK4113_00305</name>
    <name evidence="16" type="ORF">UFOPK4355_00488</name>
</gene>
<dbReference type="EMBL" id="CAFAAT010000068">
    <property type="protein sequence ID" value="CAB4807023.1"/>
    <property type="molecule type" value="Genomic_DNA"/>
</dbReference>
<evidence type="ECO:0000256" key="1">
    <source>
        <dbReference type="ARBA" id="ARBA00004651"/>
    </source>
</evidence>
<dbReference type="EMBL" id="CAEZYX010000006">
    <property type="protein sequence ID" value="CAB4734710.1"/>
    <property type="molecule type" value="Genomic_DNA"/>
</dbReference>
<keyword evidence="4 6" id="KW-1133">Transmembrane helix</keyword>
<dbReference type="EMBL" id="CAFBQT010000044">
    <property type="protein sequence ID" value="CAB5062820.1"/>
    <property type="molecule type" value="Genomic_DNA"/>
</dbReference>
<evidence type="ECO:0000313" key="16">
    <source>
        <dbReference type="EMBL" id="CAB5062820.1"/>
    </source>
</evidence>
<evidence type="ECO:0000256" key="6">
    <source>
        <dbReference type="SAM" id="Phobius"/>
    </source>
</evidence>
<comment type="subcellular location">
    <subcellularLocation>
        <location evidence="1">Cell membrane</location>
        <topology evidence="1">Multi-pass membrane protein</topology>
    </subcellularLocation>
</comment>
<evidence type="ECO:0000313" key="9">
    <source>
        <dbReference type="EMBL" id="CAB4666890.1"/>
    </source>
</evidence>
<feature type="transmembrane region" description="Helical" evidence="6">
    <location>
        <begin position="69"/>
        <end position="92"/>
    </location>
</feature>
<evidence type="ECO:0000256" key="5">
    <source>
        <dbReference type="ARBA" id="ARBA00023136"/>
    </source>
</evidence>
<dbReference type="EMBL" id="CAFBOI010000043">
    <property type="protein sequence ID" value="CAB4976984.1"/>
    <property type="molecule type" value="Genomic_DNA"/>
</dbReference>
<dbReference type="EMBL" id="CAFAAE010000079">
    <property type="protein sequence ID" value="CAB4791631.1"/>
    <property type="molecule type" value="Genomic_DNA"/>
</dbReference>
<evidence type="ECO:0000313" key="10">
    <source>
        <dbReference type="EMBL" id="CAB4734710.1"/>
    </source>
</evidence>
<proteinExistence type="predicted"/>
<evidence type="ECO:0000313" key="8">
    <source>
        <dbReference type="EMBL" id="CAB4596323.1"/>
    </source>
</evidence>
<evidence type="ECO:0000256" key="3">
    <source>
        <dbReference type="ARBA" id="ARBA00022692"/>
    </source>
</evidence>
<dbReference type="EMBL" id="CAFBNI010000022">
    <property type="protein sequence ID" value="CAB4941484.1"/>
    <property type="molecule type" value="Genomic_DNA"/>
</dbReference>
<dbReference type="AlphaFoldDB" id="A0A6J6LY96"/>
<feature type="domain" description="Type II secretion system protein GspF" evidence="7">
    <location>
        <begin position="69"/>
        <end position="193"/>
    </location>
</feature>
<dbReference type="EMBL" id="CAEZWY010000021">
    <property type="protein sequence ID" value="CAB4666890.1"/>
    <property type="molecule type" value="Genomic_DNA"/>
</dbReference>
<keyword evidence="5 6" id="KW-0472">Membrane</keyword>
<protein>
    <submittedName>
        <fullName evidence="9">Unannotated protein</fullName>
    </submittedName>
</protein>
<name>A0A6J6LY96_9ZZZZ</name>
<accession>A0A6J6LY96</accession>
<feature type="transmembrane region" description="Helical" evidence="6">
    <location>
        <begin position="175"/>
        <end position="195"/>
    </location>
</feature>
<reference evidence="9" key="1">
    <citation type="submission" date="2020-05" db="EMBL/GenBank/DDBJ databases">
        <authorList>
            <person name="Chiriac C."/>
            <person name="Salcher M."/>
            <person name="Ghai R."/>
            <person name="Kavagutti S V."/>
        </authorList>
    </citation>
    <scope>NUCLEOTIDE SEQUENCE</scope>
</reference>